<keyword evidence="2 5" id="KW-0999">Mitochondrion inner membrane</keyword>
<keyword evidence="3 5" id="KW-0653">Protein transport</keyword>
<proteinExistence type="inferred from homology"/>
<dbReference type="InterPro" id="IPR004217">
    <property type="entry name" value="Tim10-like"/>
</dbReference>
<comment type="subunit">
    <text evidence="5">Heterohexamer.</text>
</comment>
<evidence type="ECO:0000256" key="4">
    <source>
        <dbReference type="ARBA" id="ARBA00023010"/>
    </source>
</evidence>
<evidence type="ECO:0000256" key="5">
    <source>
        <dbReference type="RuleBase" id="RU367043"/>
    </source>
</evidence>
<accession>A0A8H7BXP3</accession>
<comment type="similarity">
    <text evidence="1 5">Belongs to the small Tim family.</text>
</comment>
<evidence type="ECO:0000256" key="1">
    <source>
        <dbReference type="ARBA" id="ARBA00006720"/>
    </source>
</evidence>
<keyword evidence="5" id="KW-0813">Transport</keyword>
<keyword evidence="5" id="KW-0143">Chaperone</keyword>
<protein>
    <recommendedName>
        <fullName evidence="5">Mitochondrial import inner membrane translocase subunit</fullName>
    </recommendedName>
</protein>
<dbReference type="Pfam" id="PF02953">
    <property type="entry name" value="zf-Tim10_DDP"/>
    <property type="match status" value="1"/>
</dbReference>
<comment type="caution">
    <text evidence="7">The sequence shown here is derived from an EMBL/GenBank/DDBJ whole genome shotgun (WGS) entry which is preliminary data.</text>
</comment>
<feature type="domain" description="Tim10-like" evidence="6">
    <location>
        <begin position="18"/>
        <end position="79"/>
    </location>
</feature>
<comment type="function">
    <text evidence="5">Mitochondrial intermembrane chaperone that participates in the import and insertion of some multi-pass transmembrane proteins into the mitochondrial inner membrane. Also required for the transfer of beta-barrel precursors from the TOM complex to the sorting and assembly machinery (SAM complex) of the outer membrane. Acts as a chaperone-like protein that protects the hydrophobic precursors from aggregation and guide them through the mitochondrial intermembrane space.</text>
</comment>
<keyword evidence="4 5" id="KW-0811">Translocation</keyword>
<keyword evidence="8" id="KW-1185">Reference proteome</keyword>
<organism evidence="7 8">
    <name type="scientific">Apophysomyces ossiformis</name>
    <dbReference type="NCBI Taxonomy" id="679940"/>
    <lineage>
        <taxon>Eukaryota</taxon>
        <taxon>Fungi</taxon>
        <taxon>Fungi incertae sedis</taxon>
        <taxon>Mucoromycota</taxon>
        <taxon>Mucoromycotina</taxon>
        <taxon>Mucoromycetes</taxon>
        <taxon>Mucorales</taxon>
        <taxon>Mucorineae</taxon>
        <taxon>Mucoraceae</taxon>
        <taxon>Apophysomyces</taxon>
    </lineage>
</organism>
<dbReference type="Proteomes" id="UP000605846">
    <property type="component" value="Unassembled WGS sequence"/>
</dbReference>
<dbReference type="OrthoDB" id="344165at2759"/>
<evidence type="ECO:0000313" key="8">
    <source>
        <dbReference type="Proteomes" id="UP000605846"/>
    </source>
</evidence>
<gene>
    <name evidence="7" type="primary">TIM8_1</name>
    <name evidence="7" type="ORF">EC973_004218</name>
</gene>
<reference evidence="7" key="1">
    <citation type="submission" date="2020-01" db="EMBL/GenBank/DDBJ databases">
        <title>Genome Sequencing of Three Apophysomyces-Like Fungal Strains Confirms a Novel Fungal Genus in the Mucoromycota with divergent Burkholderia-like Endosymbiotic Bacteria.</title>
        <authorList>
            <person name="Stajich J.E."/>
            <person name="Macias A.M."/>
            <person name="Carter-House D."/>
            <person name="Lovett B."/>
            <person name="Kasson L.R."/>
            <person name="Berry K."/>
            <person name="Grigoriev I."/>
            <person name="Chang Y."/>
            <person name="Spatafora J."/>
            <person name="Kasson M.T."/>
        </authorList>
    </citation>
    <scope>NUCLEOTIDE SEQUENCE</scope>
    <source>
        <strain evidence="7">NRRL A-21654</strain>
    </source>
</reference>
<dbReference type="AlphaFoldDB" id="A0A8H7BXP3"/>
<comment type="subcellular location">
    <subcellularLocation>
        <location evidence="5">Mitochondrion inner membrane</location>
        <topology evidence="5">Peripheral membrane protein</topology>
        <orientation evidence="5">Intermembrane side</orientation>
    </subcellularLocation>
</comment>
<keyword evidence="5" id="KW-1015">Disulfide bond</keyword>
<evidence type="ECO:0000313" key="7">
    <source>
        <dbReference type="EMBL" id="KAF7729544.1"/>
    </source>
</evidence>
<evidence type="ECO:0000256" key="3">
    <source>
        <dbReference type="ARBA" id="ARBA00022927"/>
    </source>
</evidence>
<name>A0A8H7BXP3_9FUNG</name>
<sequence length="86" mass="10108">MSQQQPPFTESERRELSQFFESENAKARIQETVHRLTDMCWDKCIFKVSNKMDRSDEACLSNCVERFLDSSIFIVKRLESLRNSGV</sequence>
<evidence type="ECO:0000256" key="2">
    <source>
        <dbReference type="ARBA" id="ARBA00022792"/>
    </source>
</evidence>
<dbReference type="GO" id="GO:0015031">
    <property type="term" value="P:protein transport"/>
    <property type="evidence" value="ECO:0007669"/>
    <property type="project" value="UniProtKB-KW"/>
</dbReference>
<dbReference type="EMBL" id="JABAYA010000024">
    <property type="protein sequence ID" value="KAF7729544.1"/>
    <property type="molecule type" value="Genomic_DNA"/>
</dbReference>
<keyword evidence="2 5" id="KW-0472">Membrane</keyword>
<keyword evidence="5" id="KW-0496">Mitochondrion</keyword>
<evidence type="ECO:0000259" key="6">
    <source>
        <dbReference type="Pfam" id="PF02953"/>
    </source>
</evidence>
<dbReference type="GO" id="GO:0005743">
    <property type="term" value="C:mitochondrial inner membrane"/>
    <property type="evidence" value="ECO:0007669"/>
    <property type="project" value="UniProtKB-SubCell"/>
</dbReference>
<comment type="domain">
    <text evidence="5">The twin CX3C motif contains 4 conserved Cys residues that form 2 disulfide bonds in the mitochondrial intermembrane space.</text>
</comment>
<dbReference type="Gene3D" id="1.10.287.810">
    <property type="entry name" value="Mitochondrial import inner membrane translocase subunit tim13 like domains"/>
    <property type="match status" value="1"/>
</dbReference>
<dbReference type="SUPFAM" id="SSF144122">
    <property type="entry name" value="Tim10-like"/>
    <property type="match status" value="1"/>
</dbReference>
<dbReference type="InterPro" id="IPR035427">
    <property type="entry name" value="Tim10-like_dom_sf"/>
</dbReference>